<comment type="caution">
    <text evidence="2">The sequence shown here is derived from an EMBL/GenBank/DDBJ whole genome shotgun (WGS) entry which is preliminary data.</text>
</comment>
<dbReference type="Gene3D" id="2.40.128.110">
    <property type="entry name" value="Lipid/polyisoprenoid-binding, YceI-like"/>
    <property type="match status" value="1"/>
</dbReference>
<evidence type="ECO:0000313" key="2">
    <source>
        <dbReference type="EMBL" id="MCP9765984.1"/>
    </source>
</evidence>
<dbReference type="Pfam" id="PF04264">
    <property type="entry name" value="YceI"/>
    <property type="match status" value="1"/>
</dbReference>
<dbReference type="InterPro" id="IPR036761">
    <property type="entry name" value="TTHA0802/YceI-like_sf"/>
</dbReference>
<keyword evidence="3" id="KW-1185">Reference proteome</keyword>
<dbReference type="SUPFAM" id="SSF101874">
    <property type="entry name" value="YceI-like"/>
    <property type="match status" value="1"/>
</dbReference>
<feature type="domain" description="Lipid/polyisoprenoid-binding YceI-like" evidence="1">
    <location>
        <begin position="22"/>
        <end position="180"/>
    </location>
</feature>
<organism evidence="2 3">
    <name type="scientific">Lacihabitans soyangensis</name>
    <dbReference type="NCBI Taxonomy" id="869394"/>
    <lineage>
        <taxon>Bacteria</taxon>
        <taxon>Pseudomonadati</taxon>
        <taxon>Bacteroidota</taxon>
        <taxon>Cytophagia</taxon>
        <taxon>Cytophagales</taxon>
        <taxon>Leadbetterellaceae</taxon>
        <taxon>Lacihabitans</taxon>
    </lineage>
</organism>
<evidence type="ECO:0000313" key="3">
    <source>
        <dbReference type="Proteomes" id="UP001204144"/>
    </source>
</evidence>
<dbReference type="AlphaFoldDB" id="A0AAE3KVF0"/>
<dbReference type="Proteomes" id="UP001204144">
    <property type="component" value="Unassembled WGS sequence"/>
</dbReference>
<accession>A0AAE3KVF0</accession>
<dbReference type="PANTHER" id="PTHR34406">
    <property type="entry name" value="PROTEIN YCEI"/>
    <property type="match status" value="1"/>
</dbReference>
<dbReference type="PANTHER" id="PTHR34406:SF1">
    <property type="entry name" value="PROTEIN YCEI"/>
    <property type="match status" value="1"/>
</dbReference>
<proteinExistence type="predicted"/>
<name>A0AAE3KVF0_9BACT</name>
<sequence length="181" mass="20149">MKKTFIFFGFLLLSLLSNGQEKKKIEADKKVSYVQYAMKHPMHDWDAKSTANKCIIVYNDKTSAIEAVAVIVPVKSFDSGNSNRDSHALESLEALKFPNVSFSANNIQETNNQLTIKGNLTFHGVTKPIEVKAKKTATGNNLKIEGKFDVNMKDYGVEPPGLMGVRADEKISLTFNMVFNL</sequence>
<evidence type="ECO:0000259" key="1">
    <source>
        <dbReference type="SMART" id="SM00867"/>
    </source>
</evidence>
<dbReference type="SMART" id="SM00867">
    <property type="entry name" value="YceI"/>
    <property type="match status" value="1"/>
</dbReference>
<protein>
    <submittedName>
        <fullName evidence="2">YceI family protein</fullName>
    </submittedName>
</protein>
<dbReference type="EMBL" id="RJUF01000194">
    <property type="protein sequence ID" value="MCP9765984.1"/>
    <property type="molecule type" value="Genomic_DNA"/>
</dbReference>
<dbReference type="InterPro" id="IPR007372">
    <property type="entry name" value="Lipid/polyisoprenoid-bd_YceI"/>
</dbReference>
<reference evidence="2 3" key="1">
    <citation type="submission" date="2018-11" db="EMBL/GenBank/DDBJ databases">
        <title>Novel bacteria species description.</title>
        <authorList>
            <person name="Han J.-H."/>
        </authorList>
    </citation>
    <scope>NUCLEOTIDE SEQUENCE [LARGE SCALE GENOMIC DNA]</scope>
    <source>
        <strain evidence="2 3">KCTC23259</strain>
    </source>
</reference>
<dbReference type="RefSeq" id="WP_255039693.1">
    <property type="nucleotide sequence ID" value="NZ_RJUF01000194.1"/>
</dbReference>
<gene>
    <name evidence="2" type="ORF">EGI31_23860</name>
</gene>